<reference evidence="4 5" key="1">
    <citation type="submission" date="2024-09" db="EMBL/GenBank/DDBJ databases">
        <title>Nodulacao em especies de Leguminosae Basais da Amazonia e Caracterizacao dos Rizobios e Bacterias Associadas aos Nodulos.</title>
        <authorList>
            <person name="Jambeiro I.C.A."/>
            <person name="Lopes I.S."/>
            <person name="Aguiar E.R.G.R."/>
            <person name="Santos A.F.J."/>
            <person name="Dos Santos J.M.F."/>
            <person name="Gross E."/>
        </authorList>
    </citation>
    <scope>NUCLEOTIDE SEQUENCE [LARGE SCALE GENOMIC DNA]</scope>
    <source>
        <strain evidence="4 5">BRUESC1165</strain>
    </source>
</reference>
<feature type="transmembrane region" description="Helical" evidence="3">
    <location>
        <begin position="109"/>
        <end position="132"/>
    </location>
</feature>
<feature type="transmembrane region" description="Helical" evidence="3">
    <location>
        <begin position="148"/>
        <end position="170"/>
    </location>
</feature>
<organism evidence="4 5">
    <name type="scientific">Microvirga arabica</name>
    <dbReference type="NCBI Taxonomy" id="1128671"/>
    <lineage>
        <taxon>Bacteria</taxon>
        <taxon>Pseudomonadati</taxon>
        <taxon>Pseudomonadota</taxon>
        <taxon>Alphaproteobacteria</taxon>
        <taxon>Hyphomicrobiales</taxon>
        <taxon>Methylobacteriaceae</taxon>
        <taxon>Microvirga</taxon>
    </lineage>
</organism>
<dbReference type="EC" id="2.7.8.-" evidence="4"/>
<name>A0ABV6Y9T7_9HYPH</name>
<keyword evidence="3" id="KW-0812">Transmembrane</keyword>
<dbReference type="InterPro" id="IPR048254">
    <property type="entry name" value="CDP_ALCOHOL_P_TRANSF_CS"/>
</dbReference>
<evidence type="ECO:0000313" key="5">
    <source>
        <dbReference type="Proteomes" id="UP001593940"/>
    </source>
</evidence>
<dbReference type="Pfam" id="PF01066">
    <property type="entry name" value="CDP-OH_P_transf"/>
    <property type="match status" value="1"/>
</dbReference>
<keyword evidence="5" id="KW-1185">Reference proteome</keyword>
<gene>
    <name evidence="4" type="ORF">ACETIH_14805</name>
</gene>
<evidence type="ECO:0000313" key="4">
    <source>
        <dbReference type="EMBL" id="MFC1457955.1"/>
    </source>
</evidence>
<sequence>MLDRHMLALQNRILDRPAACLARLGVPADAVTIVGFSVGLASAAFLYAQAYGPALACILLNRLLDGLDGAIARAAGPTNRGAFLDIALDFFFYATVPFGFALADPAANALAASALLLSFVGTGSSFLAFAVIGEKRGLSSASFPMKGIYYLGGLTEGTETILVFTAMCLWPEHFAAIAWLFATLAILTTLSRWWWGWCLFSTIRPQGSE</sequence>
<keyword evidence="3" id="KW-1133">Transmembrane helix</keyword>
<proteinExistence type="inferred from homology"/>
<dbReference type="EMBL" id="JBHOMY010000038">
    <property type="protein sequence ID" value="MFC1457955.1"/>
    <property type="molecule type" value="Genomic_DNA"/>
</dbReference>
<dbReference type="InterPro" id="IPR000462">
    <property type="entry name" value="CDP-OH_P_trans"/>
</dbReference>
<keyword evidence="3" id="KW-0472">Membrane</keyword>
<protein>
    <submittedName>
        <fullName evidence="4">CDP-alcohol phosphatidyltransferase family protein</fullName>
        <ecNumber evidence="4">2.7.8.-</ecNumber>
    </submittedName>
</protein>
<evidence type="ECO:0000256" key="2">
    <source>
        <dbReference type="RuleBase" id="RU003750"/>
    </source>
</evidence>
<dbReference type="InterPro" id="IPR043130">
    <property type="entry name" value="CDP-OH_PTrfase_TM_dom"/>
</dbReference>
<accession>A0ABV6Y9T7</accession>
<feature type="transmembrane region" description="Helical" evidence="3">
    <location>
        <begin position="176"/>
        <end position="195"/>
    </location>
</feature>
<comment type="caution">
    <text evidence="4">The sequence shown here is derived from an EMBL/GenBank/DDBJ whole genome shotgun (WGS) entry which is preliminary data.</text>
</comment>
<keyword evidence="1 2" id="KW-0808">Transferase</keyword>
<dbReference type="GO" id="GO:0016740">
    <property type="term" value="F:transferase activity"/>
    <property type="evidence" value="ECO:0007669"/>
    <property type="project" value="UniProtKB-KW"/>
</dbReference>
<feature type="transmembrane region" description="Helical" evidence="3">
    <location>
        <begin position="82"/>
        <end position="103"/>
    </location>
</feature>
<dbReference type="Proteomes" id="UP001593940">
    <property type="component" value="Unassembled WGS sequence"/>
</dbReference>
<dbReference type="RefSeq" id="WP_377030086.1">
    <property type="nucleotide sequence ID" value="NZ_JBHOMY010000038.1"/>
</dbReference>
<evidence type="ECO:0000256" key="1">
    <source>
        <dbReference type="ARBA" id="ARBA00022679"/>
    </source>
</evidence>
<evidence type="ECO:0000256" key="3">
    <source>
        <dbReference type="SAM" id="Phobius"/>
    </source>
</evidence>
<dbReference type="Gene3D" id="1.20.120.1760">
    <property type="match status" value="1"/>
</dbReference>
<comment type="similarity">
    <text evidence="2">Belongs to the CDP-alcohol phosphatidyltransferase class-I family.</text>
</comment>
<dbReference type="PROSITE" id="PS00379">
    <property type="entry name" value="CDP_ALCOHOL_P_TRANSF"/>
    <property type="match status" value="1"/>
</dbReference>